<dbReference type="GO" id="GO:0005085">
    <property type="term" value="F:guanyl-nucleotide exchange factor activity"/>
    <property type="evidence" value="ECO:0007669"/>
    <property type="project" value="TreeGrafter"/>
</dbReference>
<evidence type="ECO:0000256" key="1">
    <source>
        <dbReference type="ARBA" id="ARBA00010307"/>
    </source>
</evidence>
<comment type="similarity">
    <text evidence="1">Belongs to the MOG1 family.</text>
</comment>
<dbReference type="GO" id="GO:0031267">
    <property type="term" value="F:small GTPase binding"/>
    <property type="evidence" value="ECO:0007669"/>
    <property type="project" value="TreeGrafter"/>
</dbReference>
<evidence type="ECO:0008006" key="6">
    <source>
        <dbReference type="Google" id="ProtNLM"/>
    </source>
</evidence>
<gene>
    <name evidence="4" type="ORF">BOTBODRAFT_34587</name>
</gene>
<dbReference type="EMBL" id="KL198051">
    <property type="protein sequence ID" value="KDQ12300.1"/>
    <property type="molecule type" value="Genomic_DNA"/>
</dbReference>
<dbReference type="SUPFAM" id="SSF55724">
    <property type="entry name" value="Mog1p/PsbP-like"/>
    <property type="match status" value="1"/>
</dbReference>
<keyword evidence="5" id="KW-1185">Reference proteome</keyword>
<dbReference type="GO" id="GO:0006606">
    <property type="term" value="P:protein import into nucleus"/>
    <property type="evidence" value="ECO:0007669"/>
    <property type="project" value="TreeGrafter"/>
</dbReference>
<organism evidence="4 5">
    <name type="scientific">Botryobasidium botryosum (strain FD-172 SS1)</name>
    <dbReference type="NCBI Taxonomy" id="930990"/>
    <lineage>
        <taxon>Eukaryota</taxon>
        <taxon>Fungi</taxon>
        <taxon>Dikarya</taxon>
        <taxon>Basidiomycota</taxon>
        <taxon>Agaricomycotina</taxon>
        <taxon>Agaricomycetes</taxon>
        <taxon>Cantharellales</taxon>
        <taxon>Botryobasidiaceae</taxon>
        <taxon>Botryobasidium</taxon>
    </lineage>
</organism>
<dbReference type="InParanoid" id="A0A067MC88"/>
<accession>A0A067MC88</accession>
<evidence type="ECO:0000313" key="5">
    <source>
        <dbReference type="Proteomes" id="UP000027195"/>
    </source>
</evidence>
<dbReference type="InterPro" id="IPR007681">
    <property type="entry name" value="Mog1"/>
</dbReference>
<dbReference type="PANTHER" id="PTHR15837">
    <property type="entry name" value="RAN GUANINE NUCLEOTIDE RELEASE FACTOR"/>
    <property type="match status" value="1"/>
</dbReference>
<dbReference type="PANTHER" id="PTHR15837:SF0">
    <property type="entry name" value="RAN GUANINE NUCLEOTIDE RELEASE FACTOR"/>
    <property type="match status" value="1"/>
</dbReference>
<reference evidence="5" key="1">
    <citation type="journal article" date="2014" name="Proc. Natl. Acad. Sci. U.S.A.">
        <title>Extensive sampling of basidiomycete genomes demonstrates inadequacy of the white-rot/brown-rot paradigm for wood decay fungi.</title>
        <authorList>
            <person name="Riley R."/>
            <person name="Salamov A.A."/>
            <person name="Brown D.W."/>
            <person name="Nagy L.G."/>
            <person name="Floudas D."/>
            <person name="Held B.W."/>
            <person name="Levasseur A."/>
            <person name="Lombard V."/>
            <person name="Morin E."/>
            <person name="Otillar R."/>
            <person name="Lindquist E.A."/>
            <person name="Sun H."/>
            <person name="LaButti K.M."/>
            <person name="Schmutz J."/>
            <person name="Jabbour D."/>
            <person name="Luo H."/>
            <person name="Baker S.E."/>
            <person name="Pisabarro A.G."/>
            <person name="Walton J.D."/>
            <person name="Blanchette R.A."/>
            <person name="Henrissat B."/>
            <person name="Martin F."/>
            <person name="Cullen D."/>
            <person name="Hibbett D.S."/>
            <person name="Grigoriev I.V."/>
        </authorList>
    </citation>
    <scope>NUCLEOTIDE SEQUENCE [LARGE SCALE GENOMIC DNA]</scope>
    <source>
        <strain evidence="5">FD-172 SS1</strain>
    </source>
</reference>
<name>A0A067MC88_BOTB1</name>
<dbReference type="GO" id="GO:0005634">
    <property type="term" value="C:nucleus"/>
    <property type="evidence" value="ECO:0007669"/>
    <property type="project" value="TreeGrafter"/>
</dbReference>
<dbReference type="InterPro" id="IPR016123">
    <property type="entry name" value="Mog1/PsbP_a/b/a-sand"/>
</dbReference>
<sequence>MAASQSYPLFGGAISVNLPAGLLDASDIRQVPDTEEVLLAKDSDISYIFEILQRVEPDELEKAAEFHFDALAHDNSANSTRIHRISAPAPPYPASPPAQPIPTILYGEQMVSKFNRTELDRVQIMLALFRVNEKGTDIVFSINSPVKQDGEDTIVLQKVFEDAVQSFRILDFGLFA</sequence>
<dbReference type="STRING" id="930990.A0A067MC88"/>
<dbReference type="Gene3D" id="3.40.1000.10">
    <property type="entry name" value="Mog1/PsbP, alpha/beta/alpha sandwich"/>
    <property type="match status" value="1"/>
</dbReference>
<dbReference type="Pfam" id="PF04603">
    <property type="entry name" value="Mog1"/>
    <property type="match status" value="1"/>
</dbReference>
<dbReference type="FunCoup" id="A0A067MC88">
    <property type="interactions" value="341"/>
</dbReference>
<evidence type="ECO:0000256" key="3">
    <source>
        <dbReference type="ARBA" id="ARBA00022927"/>
    </source>
</evidence>
<proteinExistence type="inferred from homology"/>
<keyword evidence="3" id="KW-0653">Protein transport</keyword>
<dbReference type="OrthoDB" id="10255285at2759"/>
<dbReference type="HOGENOM" id="CLU_081345_1_2_1"/>
<dbReference type="AlphaFoldDB" id="A0A067MC88"/>
<evidence type="ECO:0000256" key="2">
    <source>
        <dbReference type="ARBA" id="ARBA00022448"/>
    </source>
</evidence>
<dbReference type="Proteomes" id="UP000027195">
    <property type="component" value="Unassembled WGS sequence"/>
</dbReference>
<keyword evidence="2" id="KW-0813">Transport</keyword>
<protein>
    <recommendedName>
        <fullName evidence="6">Mog1p/PsbP-like protein</fullName>
    </recommendedName>
</protein>
<evidence type="ECO:0000313" key="4">
    <source>
        <dbReference type="EMBL" id="KDQ12300.1"/>
    </source>
</evidence>